<sequence>MESLLTQLLEEQRKTNQLLLMLVEALAQEDADPDAVPATYMDGSRVS</sequence>
<comment type="caution">
    <text evidence="1">The sequence shown here is derived from an EMBL/GenBank/DDBJ whole genome shotgun (WGS) entry which is preliminary data.</text>
</comment>
<name>A0A9X1W3H8_9GAMM</name>
<gene>
    <name evidence="1" type="ORF">MST27_04840</name>
</gene>
<reference evidence="1" key="1">
    <citation type="submission" date="2022-03" db="EMBL/GenBank/DDBJ databases">
        <title>Pseudomonas marianensis sp. nov., a marine bacterium isolated from deep-sea sediments of the Mariana Trench.</title>
        <authorList>
            <person name="Wei Y."/>
        </authorList>
    </citation>
    <scope>NUCLEOTIDE SEQUENCE</scope>
    <source>
        <strain evidence="1">PS1</strain>
    </source>
</reference>
<accession>A0A9X1W3H8</accession>
<evidence type="ECO:0000313" key="2">
    <source>
        <dbReference type="Proteomes" id="UP001139682"/>
    </source>
</evidence>
<protein>
    <submittedName>
        <fullName evidence="1">Uncharacterized protein</fullName>
    </submittedName>
</protein>
<dbReference type="AlphaFoldDB" id="A0A9X1W3H8"/>
<dbReference type="Proteomes" id="UP001139682">
    <property type="component" value="Unassembled WGS sequence"/>
</dbReference>
<keyword evidence="2" id="KW-1185">Reference proteome</keyword>
<evidence type="ECO:0000313" key="1">
    <source>
        <dbReference type="EMBL" id="MCJ0972692.1"/>
    </source>
</evidence>
<organism evidence="1 2">
    <name type="scientific">Stutzerimonas marianensis</name>
    <dbReference type="NCBI Taxonomy" id="2929513"/>
    <lineage>
        <taxon>Bacteria</taxon>
        <taxon>Pseudomonadati</taxon>
        <taxon>Pseudomonadota</taxon>
        <taxon>Gammaproteobacteria</taxon>
        <taxon>Pseudomonadales</taxon>
        <taxon>Pseudomonadaceae</taxon>
        <taxon>Stutzerimonas</taxon>
    </lineage>
</organism>
<proteinExistence type="predicted"/>
<dbReference type="EMBL" id="JALGRD010000002">
    <property type="protein sequence ID" value="MCJ0972692.1"/>
    <property type="molecule type" value="Genomic_DNA"/>
</dbReference>